<evidence type="ECO:0000256" key="1">
    <source>
        <dbReference type="ARBA" id="ARBA00022723"/>
    </source>
</evidence>
<dbReference type="PANTHER" id="PTHR10218:SF302">
    <property type="entry name" value="GUANINE NUCLEOTIDE-BINDING PROTEIN ALPHA-5 SUBUNIT"/>
    <property type="match status" value="1"/>
</dbReference>
<evidence type="ECO:0000256" key="3">
    <source>
        <dbReference type="ARBA" id="ARBA00023134"/>
    </source>
</evidence>
<evidence type="ECO:0000256" key="5">
    <source>
        <dbReference type="PIRSR" id="PIRSR601019-1"/>
    </source>
</evidence>
<dbReference type="SUPFAM" id="SSF52540">
    <property type="entry name" value="P-loop containing nucleoside triphosphate hydrolases"/>
    <property type="match status" value="1"/>
</dbReference>
<dbReference type="SMART" id="SM00275">
    <property type="entry name" value="G_alpha"/>
    <property type="match status" value="1"/>
</dbReference>
<dbReference type="GO" id="GO:0003924">
    <property type="term" value="F:GTPase activity"/>
    <property type="evidence" value="ECO:0007669"/>
    <property type="project" value="InterPro"/>
</dbReference>
<dbReference type="PRINTS" id="PR00318">
    <property type="entry name" value="GPROTEINA"/>
</dbReference>
<dbReference type="InterPro" id="IPR001019">
    <property type="entry name" value="Gprotein_alpha_su"/>
</dbReference>
<feature type="non-terminal residue" evidence="6">
    <location>
        <position position="1"/>
    </location>
</feature>
<dbReference type="Gene3D" id="3.40.50.300">
    <property type="entry name" value="P-loop containing nucleotide triphosphate hydrolases"/>
    <property type="match status" value="1"/>
</dbReference>
<dbReference type="FunFam" id="3.40.50.300:FF:000692">
    <property type="entry name" value="Guanine nucleotide-binding protein subunit alpha"/>
    <property type="match status" value="1"/>
</dbReference>
<dbReference type="GO" id="GO:0005737">
    <property type="term" value="C:cytoplasm"/>
    <property type="evidence" value="ECO:0007669"/>
    <property type="project" value="TreeGrafter"/>
</dbReference>
<dbReference type="EMBL" id="ASPP01023713">
    <property type="protein sequence ID" value="ETO10024.1"/>
    <property type="molecule type" value="Genomic_DNA"/>
</dbReference>
<feature type="binding site" evidence="5">
    <location>
        <begin position="8"/>
        <end position="12"/>
    </location>
    <ligand>
        <name>GTP</name>
        <dbReference type="ChEBI" id="CHEBI:37565"/>
    </ligand>
</feature>
<comment type="caution">
    <text evidence="6">The sequence shown here is derived from an EMBL/GenBank/DDBJ whole genome shotgun (WGS) entry which is preliminary data.</text>
</comment>
<sequence>GSTFELFDVGGQRSERSKWIHCFDSVDAVLFVAGLNCYDQNLFEDEQINAMDESIRLFNEVINSRNERKKKNHKVYTYQCKNKKKKIIIIIYVYFKKTTMILFLNKADLFATKIQTKELTVWDTQYTGTPNSADEGIEYIREKFKAQNEGDKGRVIYAHVTTATDRENVQKVFDDVQHSIVMGALAGNGLI</sequence>
<dbReference type="OrthoDB" id="5817230at2759"/>
<name>X6M7Y6_RETFI</name>
<feature type="binding site" evidence="5">
    <location>
        <begin position="105"/>
        <end position="108"/>
    </location>
    <ligand>
        <name>GTP</name>
        <dbReference type="ChEBI" id="CHEBI:37565"/>
    </ligand>
</feature>
<dbReference type="PANTHER" id="PTHR10218">
    <property type="entry name" value="GTP-BINDING PROTEIN ALPHA SUBUNIT"/>
    <property type="match status" value="1"/>
</dbReference>
<dbReference type="GO" id="GO:0046872">
    <property type="term" value="F:metal ion binding"/>
    <property type="evidence" value="ECO:0007669"/>
    <property type="project" value="UniProtKB-KW"/>
</dbReference>
<evidence type="ECO:0000256" key="2">
    <source>
        <dbReference type="ARBA" id="ARBA00022741"/>
    </source>
</evidence>
<dbReference type="FunFam" id="3.40.50.300:FF:000720">
    <property type="entry name" value="Guanine nucleotide-binding protein G(k) subunit alpha"/>
    <property type="match status" value="1"/>
</dbReference>
<evidence type="ECO:0000313" key="6">
    <source>
        <dbReference type="EMBL" id="ETO10024.1"/>
    </source>
</evidence>
<dbReference type="Pfam" id="PF00503">
    <property type="entry name" value="G-alpha"/>
    <property type="match status" value="2"/>
</dbReference>
<keyword evidence="1" id="KW-0479">Metal-binding</keyword>
<evidence type="ECO:0000313" key="7">
    <source>
        <dbReference type="Proteomes" id="UP000023152"/>
    </source>
</evidence>
<protein>
    <submittedName>
        <fullName evidence="6">Guanine nucleotide-binding protein alpha-3 subunit</fullName>
    </submittedName>
</protein>
<dbReference type="AlphaFoldDB" id="X6M7Y6"/>
<reference evidence="6 7" key="1">
    <citation type="journal article" date="2013" name="Curr. Biol.">
        <title>The Genome of the Foraminiferan Reticulomyxa filosa.</title>
        <authorList>
            <person name="Glockner G."/>
            <person name="Hulsmann N."/>
            <person name="Schleicher M."/>
            <person name="Noegel A.A."/>
            <person name="Eichinger L."/>
            <person name="Gallinger C."/>
            <person name="Pawlowski J."/>
            <person name="Sierra R."/>
            <person name="Euteneuer U."/>
            <person name="Pillet L."/>
            <person name="Moustafa A."/>
            <person name="Platzer M."/>
            <person name="Groth M."/>
            <person name="Szafranski K."/>
            <person name="Schliwa M."/>
        </authorList>
    </citation>
    <scope>NUCLEOTIDE SEQUENCE [LARGE SCALE GENOMIC DNA]</scope>
</reference>
<accession>X6M7Y6</accession>
<organism evidence="6 7">
    <name type="scientific">Reticulomyxa filosa</name>
    <dbReference type="NCBI Taxonomy" id="46433"/>
    <lineage>
        <taxon>Eukaryota</taxon>
        <taxon>Sar</taxon>
        <taxon>Rhizaria</taxon>
        <taxon>Retaria</taxon>
        <taxon>Foraminifera</taxon>
        <taxon>Monothalamids</taxon>
        <taxon>Reticulomyxidae</taxon>
        <taxon>Reticulomyxa</taxon>
    </lineage>
</organism>
<feature type="binding site" evidence="5">
    <location>
        <position position="163"/>
    </location>
    <ligand>
        <name>GTP</name>
        <dbReference type="ChEBI" id="CHEBI:37565"/>
    </ligand>
</feature>
<evidence type="ECO:0000256" key="4">
    <source>
        <dbReference type="ARBA" id="ARBA00023224"/>
    </source>
</evidence>
<keyword evidence="4" id="KW-0807">Transducer</keyword>
<dbReference type="GO" id="GO:0007188">
    <property type="term" value="P:adenylate cyclase-modulating G protein-coupled receptor signaling pathway"/>
    <property type="evidence" value="ECO:0007669"/>
    <property type="project" value="TreeGrafter"/>
</dbReference>
<keyword evidence="2 5" id="KW-0547">Nucleotide-binding</keyword>
<dbReference type="GO" id="GO:0005525">
    <property type="term" value="F:GTP binding"/>
    <property type="evidence" value="ECO:0007669"/>
    <property type="project" value="UniProtKB-KW"/>
</dbReference>
<dbReference type="OMA" id="FEACTHI"/>
<keyword evidence="3 5" id="KW-0342">GTP-binding</keyword>
<dbReference type="GO" id="GO:0031683">
    <property type="term" value="F:G-protein beta/gamma-subunit complex binding"/>
    <property type="evidence" value="ECO:0007669"/>
    <property type="project" value="InterPro"/>
</dbReference>
<dbReference type="PROSITE" id="PS51882">
    <property type="entry name" value="G_ALPHA"/>
    <property type="match status" value="1"/>
</dbReference>
<gene>
    <name evidence="6" type="ORF">RFI_27353</name>
</gene>
<keyword evidence="7" id="KW-1185">Reference proteome</keyword>
<dbReference type="GO" id="GO:0005834">
    <property type="term" value="C:heterotrimeric G-protein complex"/>
    <property type="evidence" value="ECO:0007669"/>
    <property type="project" value="TreeGrafter"/>
</dbReference>
<proteinExistence type="predicted"/>
<dbReference type="Proteomes" id="UP000023152">
    <property type="component" value="Unassembled WGS sequence"/>
</dbReference>
<dbReference type="GO" id="GO:0001664">
    <property type="term" value="F:G protein-coupled receptor binding"/>
    <property type="evidence" value="ECO:0007669"/>
    <property type="project" value="TreeGrafter"/>
</dbReference>
<dbReference type="InterPro" id="IPR027417">
    <property type="entry name" value="P-loop_NTPase"/>
</dbReference>